<name>A0A8J3BNF0_9ACTN</name>
<evidence type="ECO:0000313" key="2">
    <source>
        <dbReference type="Proteomes" id="UP000662200"/>
    </source>
</evidence>
<protein>
    <submittedName>
        <fullName evidence="1">Uncharacterized protein</fullName>
    </submittedName>
</protein>
<reference evidence="1" key="2">
    <citation type="submission" date="2020-09" db="EMBL/GenBank/DDBJ databases">
        <authorList>
            <person name="Sun Q."/>
            <person name="Ohkuma M."/>
        </authorList>
    </citation>
    <scope>NUCLEOTIDE SEQUENCE</scope>
    <source>
        <strain evidence="1">JCM 3091</strain>
    </source>
</reference>
<dbReference type="RefSeq" id="WP_189112551.1">
    <property type="nucleotide sequence ID" value="NZ_BMQC01000001.1"/>
</dbReference>
<accession>A0A8J3BNF0</accession>
<dbReference type="EMBL" id="BMQC01000001">
    <property type="protein sequence ID" value="GGK16157.1"/>
    <property type="molecule type" value="Genomic_DNA"/>
</dbReference>
<comment type="caution">
    <text evidence="1">The sequence shown here is derived from an EMBL/GenBank/DDBJ whole genome shotgun (WGS) entry which is preliminary data.</text>
</comment>
<organism evidence="1 2">
    <name type="scientific">Pilimelia terevasa</name>
    <dbReference type="NCBI Taxonomy" id="53372"/>
    <lineage>
        <taxon>Bacteria</taxon>
        <taxon>Bacillati</taxon>
        <taxon>Actinomycetota</taxon>
        <taxon>Actinomycetes</taxon>
        <taxon>Micromonosporales</taxon>
        <taxon>Micromonosporaceae</taxon>
        <taxon>Pilimelia</taxon>
    </lineage>
</organism>
<proteinExistence type="predicted"/>
<sequence>MGYEYDDCRLFVDVCGDISDVREALVRTGRYAAIGQSLVHRGAFVDVRRNKSTPDGPDRAAVLAEYGEWFGWPVSVEIWRGEPGEVPDADMVTAAREVRDDLLALGARVMVMADFADEL</sequence>
<evidence type="ECO:0000313" key="1">
    <source>
        <dbReference type="EMBL" id="GGK16157.1"/>
    </source>
</evidence>
<gene>
    <name evidence="1" type="ORF">GCM10010124_05970</name>
</gene>
<reference evidence="1" key="1">
    <citation type="journal article" date="2014" name="Int. J. Syst. Evol. Microbiol.">
        <title>Complete genome sequence of Corynebacterium casei LMG S-19264T (=DSM 44701T), isolated from a smear-ripened cheese.</title>
        <authorList>
            <consortium name="US DOE Joint Genome Institute (JGI-PGF)"/>
            <person name="Walter F."/>
            <person name="Albersmeier A."/>
            <person name="Kalinowski J."/>
            <person name="Ruckert C."/>
        </authorList>
    </citation>
    <scope>NUCLEOTIDE SEQUENCE</scope>
    <source>
        <strain evidence="1">JCM 3091</strain>
    </source>
</reference>
<dbReference type="Proteomes" id="UP000662200">
    <property type="component" value="Unassembled WGS sequence"/>
</dbReference>
<dbReference type="AlphaFoldDB" id="A0A8J3BNF0"/>
<keyword evidence="2" id="KW-1185">Reference proteome</keyword>